<dbReference type="Gene3D" id="3.30.750.24">
    <property type="entry name" value="STAS domain"/>
    <property type="match status" value="1"/>
</dbReference>
<dbReference type="Proteomes" id="UP000275394">
    <property type="component" value="Unassembled WGS sequence"/>
</dbReference>
<keyword evidence="3" id="KW-1185">Reference proteome</keyword>
<evidence type="ECO:0000313" key="2">
    <source>
        <dbReference type="EMBL" id="ROS04810.1"/>
    </source>
</evidence>
<proteinExistence type="predicted"/>
<dbReference type="RefSeq" id="WP_123710780.1">
    <property type="nucleotide sequence ID" value="NZ_RKHR01000003.1"/>
</dbReference>
<gene>
    <name evidence="2" type="ORF">EDC56_0323</name>
</gene>
<dbReference type="CDD" id="cd07043">
    <property type="entry name" value="STAS_anti-anti-sigma_factors"/>
    <property type="match status" value="1"/>
</dbReference>
<evidence type="ECO:0000259" key="1">
    <source>
        <dbReference type="PROSITE" id="PS50801"/>
    </source>
</evidence>
<dbReference type="OrthoDB" id="8685730at2"/>
<dbReference type="PROSITE" id="PS50801">
    <property type="entry name" value="STAS"/>
    <property type="match status" value="1"/>
</dbReference>
<feature type="domain" description="STAS" evidence="1">
    <location>
        <begin position="4"/>
        <end position="115"/>
    </location>
</feature>
<dbReference type="PIRSF" id="PIRSF029548">
    <property type="entry name" value="UCP029548"/>
    <property type="match status" value="1"/>
</dbReference>
<name>A0A3N2DY78_9GAMM</name>
<reference evidence="2 3" key="1">
    <citation type="submission" date="2018-11" db="EMBL/GenBank/DDBJ databases">
        <title>Genomic Encyclopedia of Type Strains, Phase IV (KMG-IV): sequencing the most valuable type-strain genomes for metagenomic binning, comparative biology and taxonomic classification.</title>
        <authorList>
            <person name="Goeker M."/>
        </authorList>
    </citation>
    <scope>NUCLEOTIDE SEQUENCE [LARGE SCALE GENOMIC DNA]</scope>
    <source>
        <strain evidence="2 3">DSM 100316</strain>
    </source>
</reference>
<dbReference type="GO" id="GO:0043856">
    <property type="term" value="F:anti-sigma factor antagonist activity"/>
    <property type="evidence" value="ECO:0007669"/>
    <property type="project" value="TreeGrafter"/>
</dbReference>
<protein>
    <submittedName>
        <fullName evidence="2">Anti-anti-sigma factor</fullName>
    </submittedName>
</protein>
<organism evidence="2 3">
    <name type="scientific">Sinobacterium caligoides</name>
    <dbReference type="NCBI Taxonomy" id="933926"/>
    <lineage>
        <taxon>Bacteria</taxon>
        <taxon>Pseudomonadati</taxon>
        <taxon>Pseudomonadota</taxon>
        <taxon>Gammaproteobacteria</taxon>
        <taxon>Cellvibrionales</taxon>
        <taxon>Spongiibacteraceae</taxon>
        <taxon>Sinobacterium</taxon>
    </lineage>
</organism>
<dbReference type="InterPro" id="IPR014557">
    <property type="entry name" value="UCP029548_STAS-type"/>
</dbReference>
<dbReference type="InterPro" id="IPR036513">
    <property type="entry name" value="STAS_dom_sf"/>
</dbReference>
<dbReference type="AlphaFoldDB" id="A0A3N2DY78"/>
<evidence type="ECO:0000313" key="3">
    <source>
        <dbReference type="Proteomes" id="UP000275394"/>
    </source>
</evidence>
<dbReference type="SUPFAM" id="SSF52091">
    <property type="entry name" value="SpoIIaa-like"/>
    <property type="match status" value="1"/>
</dbReference>
<dbReference type="EMBL" id="RKHR01000003">
    <property type="protein sequence ID" value="ROS04810.1"/>
    <property type="molecule type" value="Genomic_DNA"/>
</dbReference>
<dbReference type="Pfam" id="PF01740">
    <property type="entry name" value="STAS"/>
    <property type="match status" value="1"/>
</dbReference>
<comment type="caution">
    <text evidence="2">The sequence shown here is derived from an EMBL/GenBank/DDBJ whole genome shotgun (WGS) entry which is preliminary data.</text>
</comment>
<sequence>MQTGKIWVAKHDGAYMIKFVGDVRMTWCTSFDKYLQLIFLDESFKSILIDVSEAEGIDSTTLGLLAKLAIQAQRHYQHTPVIYSPEPSITRLLESMGFADVFSMTGTLEGAWDDVVSLSDGDCSEEEVRDKVIEAHKVLMTMNEGNRLKFEELVSTLEASIDS</sequence>
<accession>A0A3N2DY78</accession>
<dbReference type="PANTHER" id="PTHR33495">
    <property type="entry name" value="ANTI-SIGMA FACTOR ANTAGONIST TM_1081-RELATED-RELATED"/>
    <property type="match status" value="1"/>
</dbReference>
<dbReference type="InterPro" id="IPR002645">
    <property type="entry name" value="STAS_dom"/>
</dbReference>
<dbReference type="PANTHER" id="PTHR33495:SF2">
    <property type="entry name" value="ANTI-SIGMA FACTOR ANTAGONIST TM_1081-RELATED"/>
    <property type="match status" value="1"/>
</dbReference>